<dbReference type="AlphaFoldDB" id="A0AA85BKR6"/>
<dbReference type="WBParaSite" id="SMTH1_63460.1">
    <property type="protein sequence ID" value="SMTH1_63460.1"/>
    <property type="gene ID" value="SMTH1_63460"/>
</dbReference>
<name>A0AA85BKR6_9TREM</name>
<proteinExistence type="predicted"/>
<reference evidence="2" key="1">
    <citation type="submission" date="2023-11" db="UniProtKB">
        <authorList>
            <consortium name="WormBaseParasite"/>
        </authorList>
    </citation>
    <scope>IDENTIFICATION</scope>
</reference>
<accession>A0AA85BKR6</accession>
<protein>
    <submittedName>
        <fullName evidence="2">Uncharacterized protein</fullName>
    </submittedName>
</protein>
<evidence type="ECO:0000313" key="2">
    <source>
        <dbReference type="WBParaSite" id="SMTH1_63460.1"/>
    </source>
</evidence>
<organism evidence="1 2">
    <name type="scientific">Schistosoma mattheei</name>
    <dbReference type="NCBI Taxonomy" id="31246"/>
    <lineage>
        <taxon>Eukaryota</taxon>
        <taxon>Metazoa</taxon>
        <taxon>Spiralia</taxon>
        <taxon>Lophotrochozoa</taxon>
        <taxon>Platyhelminthes</taxon>
        <taxon>Trematoda</taxon>
        <taxon>Digenea</taxon>
        <taxon>Strigeidida</taxon>
        <taxon>Schistosomatoidea</taxon>
        <taxon>Schistosomatidae</taxon>
        <taxon>Schistosoma</taxon>
    </lineage>
</organism>
<evidence type="ECO:0000313" key="1">
    <source>
        <dbReference type="Proteomes" id="UP000050791"/>
    </source>
</evidence>
<dbReference type="Proteomes" id="UP000050791">
    <property type="component" value="Unassembled WGS sequence"/>
</dbReference>
<sequence length="168" mass="19191">MDAVRYHLSHFMDSRKTLCDRLRTIEARMESCRQDGKPYDMYIEEMNSLTESIQCQTQRISDLQQKLMDAGEISSTDASGPPDSTGQILSSRLCQLHSIQEARIALKYLFRQASSSEVSKINLETQICELQSQLNAEKRKSEENVSWNDKFSTETPVLESICEVLKST</sequence>